<evidence type="ECO:0000313" key="3">
    <source>
        <dbReference type="Proteomes" id="UP001156666"/>
    </source>
</evidence>
<feature type="domain" description="Cupin type-2" evidence="1">
    <location>
        <begin position="43"/>
        <end position="107"/>
    </location>
</feature>
<dbReference type="Pfam" id="PF07883">
    <property type="entry name" value="Cupin_2"/>
    <property type="match status" value="1"/>
</dbReference>
<gene>
    <name evidence="2" type="ORF">GCM10007940_32990</name>
</gene>
<evidence type="ECO:0000313" key="2">
    <source>
        <dbReference type="EMBL" id="GLR18683.1"/>
    </source>
</evidence>
<evidence type="ECO:0000259" key="1">
    <source>
        <dbReference type="Pfam" id="PF07883"/>
    </source>
</evidence>
<dbReference type="EMBL" id="BSOH01000021">
    <property type="protein sequence ID" value="GLR18683.1"/>
    <property type="molecule type" value="Genomic_DNA"/>
</dbReference>
<dbReference type="InterPro" id="IPR052535">
    <property type="entry name" value="Bacilysin_H2HPP_isomerase"/>
</dbReference>
<sequence length="128" mass="14699">MHDTIKPTKAYWIDTETPWEPVAEGLDRQIMGFDDKIMLVKARFKTGAVGQLHKHYHSQVTYVESGEFEMTIGDDVRIIRKGDSYYIPPHEIHGCICRSPGILIDVFSPAREDFLGHEQLNLESWPAK</sequence>
<dbReference type="InterPro" id="IPR011051">
    <property type="entry name" value="RmlC_Cupin_sf"/>
</dbReference>
<comment type="caution">
    <text evidence="2">The sequence shown here is derived from an EMBL/GenBank/DDBJ whole genome shotgun (WGS) entry which is preliminary data.</text>
</comment>
<name>A0AA37SQ13_9BACT</name>
<dbReference type="PANTHER" id="PTHR40112:SF1">
    <property type="entry name" value="H2HPP ISOMERASE"/>
    <property type="match status" value="1"/>
</dbReference>
<dbReference type="SUPFAM" id="SSF51182">
    <property type="entry name" value="RmlC-like cupins"/>
    <property type="match status" value="1"/>
</dbReference>
<dbReference type="Gene3D" id="2.60.120.10">
    <property type="entry name" value="Jelly Rolls"/>
    <property type="match status" value="1"/>
</dbReference>
<dbReference type="RefSeq" id="WP_235294194.1">
    <property type="nucleotide sequence ID" value="NZ_BSOH01000021.1"/>
</dbReference>
<dbReference type="InterPro" id="IPR013096">
    <property type="entry name" value="Cupin_2"/>
</dbReference>
<accession>A0AA37SQ13</accession>
<reference evidence="2" key="1">
    <citation type="journal article" date="2014" name="Int. J. Syst. Evol. Microbiol.">
        <title>Complete genome sequence of Corynebacterium casei LMG S-19264T (=DSM 44701T), isolated from a smear-ripened cheese.</title>
        <authorList>
            <consortium name="US DOE Joint Genome Institute (JGI-PGF)"/>
            <person name="Walter F."/>
            <person name="Albersmeier A."/>
            <person name="Kalinowski J."/>
            <person name="Ruckert C."/>
        </authorList>
    </citation>
    <scope>NUCLEOTIDE SEQUENCE</scope>
    <source>
        <strain evidence="2">NBRC 108769</strain>
    </source>
</reference>
<dbReference type="InterPro" id="IPR014710">
    <property type="entry name" value="RmlC-like_jellyroll"/>
</dbReference>
<dbReference type="PANTHER" id="PTHR40112">
    <property type="entry name" value="H2HPP ISOMERASE"/>
    <property type="match status" value="1"/>
</dbReference>
<organism evidence="2 3">
    <name type="scientific">Portibacter lacus</name>
    <dbReference type="NCBI Taxonomy" id="1099794"/>
    <lineage>
        <taxon>Bacteria</taxon>
        <taxon>Pseudomonadati</taxon>
        <taxon>Bacteroidota</taxon>
        <taxon>Saprospiria</taxon>
        <taxon>Saprospirales</taxon>
        <taxon>Haliscomenobacteraceae</taxon>
        <taxon>Portibacter</taxon>
    </lineage>
</organism>
<proteinExistence type="predicted"/>
<keyword evidence="3" id="KW-1185">Reference proteome</keyword>
<protein>
    <submittedName>
        <fullName evidence="2">Cupin</fullName>
    </submittedName>
</protein>
<reference evidence="2" key="2">
    <citation type="submission" date="2023-01" db="EMBL/GenBank/DDBJ databases">
        <title>Draft genome sequence of Portibacter lacus strain NBRC 108769.</title>
        <authorList>
            <person name="Sun Q."/>
            <person name="Mori K."/>
        </authorList>
    </citation>
    <scope>NUCLEOTIDE SEQUENCE</scope>
    <source>
        <strain evidence="2">NBRC 108769</strain>
    </source>
</reference>
<dbReference type="AlphaFoldDB" id="A0AA37SQ13"/>
<dbReference type="Proteomes" id="UP001156666">
    <property type="component" value="Unassembled WGS sequence"/>
</dbReference>
<dbReference type="CDD" id="cd02238">
    <property type="entry name" value="cupin_KdgF"/>
    <property type="match status" value="1"/>
</dbReference>